<accession>A0AA37W0X0</accession>
<evidence type="ECO:0000256" key="1">
    <source>
        <dbReference type="SAM" id="Phobius"/>
    </source>
</evidence>
<evidence type="ECO:0008006" key="4">
    <source>
        <dbReference type="Google" id="ProtNLM"/>
    </source>
</evidence>
<dbReference type="PROSITE" id="PS50244">
    <property type="entry name" value="S5A_REDUCTASE"/>
    <property type="match status" value="1"/>
</dbReference>
<name>A0AA37W0X0_9GAMM</name>
<dbReference type="Pfam" id="PF06966">
    <property type="entry name" value="DUF1295"/>
    <property type="match status" value="1"/>
</dbReference>
<evidence type="ECO:0000313" key="2">
    <source>
        <dbReference type="EMBL" id="GLP96178.1"/>
    </source>
</evidence>
<protein>
    <recommendedName>
        <fullName evidence="4">Steroid 5-alpha reductase family enzyme</fullName>
    </recommendedName>
</protein>
<dbReference type="PANTHER" id="PTHR32251">
    <property type="entry name" value="3-OXO-5-ALPHA-STEROID 4-DEHYDROGENASE"/>
    <property type="match status" value="1"/>
</dbReference>
<feature type="transmembrane region" description="Helical" evidence="1">
    <location>
        <begin position="100"/>
        <end position="121"/>
    </location>
</feature>
<dbReference type="AlphaFoldDB" id="A0AA37W0X0"/>
<feature type="transmembrane region" description="Helical" evidence="1">
    <location>
        <begin position="154"/>
        <end position="181"/>
    </location>
</feature>
<feature type="transmembrane region" description="Helical" evidence="1">
    <location>
        <begin position="69"/>
        <end position="88"/>
    </location>
</feature>
<reference evidence="2" key="2">
    <citation type="submission" date="2023-01" db="EMBL/GenBank/DDBJ databases">
        <title>Draft genome sequence of Paraferrimonas sedimenticola strain NBRC 101628.</title>
        <authorList>
            <person name="Sun Q."/>
            <person name="Mori K."/>
        </authorList>
    </citation>
    <scope>NUCLEOTIDE SEQUENCE</scope>
    <source>
        <strain evidence="2">NBRC 101628</strain>
    </source>
</reference>
<keyword evidence="1" id="KW-0472">Membrane</keyword>
<proteinExistence type="predicted"/>
<organism evidence="2 3">
    <name type="scientific">Paraferrimonas sedimenticola</name>
    <dbReference type="NCBI Taxonomy" id="375674"/>
    <lineage>
        <taxon>Bacteria</taxon>
        <taxon>Pseudomonadati</taxon>
        <taxon>Pseudomonadota</taxon>
        <taxon>Gammaproteobacteria</taxon>
        <taxon>Alteromonadales</taxon>
        <taxon>Ferrimonadaceae</taxon>
        <taxon>Paraferrimonas</taxon>
    </lineage>
</organism>
<keyword evidence="3" id="KW-1185">Reference proteome</keyword>
<evidence type="ECO:0000313" key="3">
    <source>
        <dbReference type="Proteomes" id="UP001161422"/>
    </source>
</evidence>
<feature type="transmembrane region" description="Helical" evidence="1">
    <location>
        <begin position="20"/>
        <end position="44"/>
    </location>
</feature>
<comment type="caution">
    <text evidence="2">The sequence shown here is derived from an EMBL/GenBank/DDBJ whole genome shotgun (WGS) entry which is preliminary data.</text>
</comment>
<sequence>MTNQTQHKTQVRHFINAHKILTPIAVLAMMAYFDFWGASAWIYLALHGTYCGLWMIKEYSFRDKRFEEAIHPVAGSIFVFGMLGMYWIAPYLIVSQQLEVSGVLAAAAAALVVLGGFFHFVSDAHKHAVLSIRKGLITSGLFSRTRNPNYLGEMLIYLGFAILAQHWLPFVALAYWWTFFVRNMLNKDKSMSRHAGFADWKQSSGLLFPKLF</sequence>
<dbReference type="Gene3D" id="1.20.120.1630">
    <property type="match status" value="1"/>
</dbReference>
<dbReference type="Proteomes" id="UP001161422">
    <property type="component" value="Unassembled WGS sequence"/>
</dbReference>
<dbReference type="InterPro" id="IPR010721">
    <property type="entry name" value="UstE-like"/>
</dbReference>
<dbReference type="PANTHER" id="PTHR32251:SF33">
    <property type="entry name" value="STEROID 5-ALPHA REDUCTASE C-TERMINAL DOMAIN-CONTAINING PROTEIN"/>
    <property type="match status" value="1"/>
</dbReference>
<keyword evidence="1" id="KW-1133">Transmembrane helix</keyword>
<gene>
    <name evidence="2" type="ORF">GCM10007895_14840</name>
</gene>
<dbReference type="EMBL" id="BSNC01000004">
    <property type="protein sequence ID" value="GLP96178.1"/>
    <property type="molecule type" value="Genomic_DNA"/>
</dbReference>
<dbReference type="GO" id="GO:0016020">
    <property type="term" value="C:membrane"/>
    <property type="evidence" value="ECO:0007669"/>
    <property type="project" value="TreeGrafter"/>
</dbReference>
<reference evidence="2" key="1">
    <citation type="journal article" date="2014" name="Int. J. Syst. Evol. Microbiol.">
        <title>Complete genome sequence of Corynebacterium casei LMG S-19264T (=DSM 44701T), isolated from a smear-ripened cheese.</title>
        <authorList>
            <consortium name="US DOE Joint Genome Institute (JGI-PGF)"/>
            <person name="Walter F."/>
            <person name="Albersmeier A."/>
            <person name="Kalinowski J."/>
            <person name="Ruckert C."/>
        </authorList>
    </citation>
    <scope>NUCLEOTIDE SEQUENCE</scope>
    <source>
        <strain evidence="2">NBRC 101628</strain>
    </source>
</reference>
<dbReference type="RefSeq" id="WP_211286831.1">
    <property type="nucleotide sequence ID" value="NZ_BSNC01000004.1"/>
</dbReference>
<keyword evidence="1" id="KW-0812">Transmembrane</keyword>